<dbReference type="SUPFAM" id="SSF81930">
    <property type="entry name" value="Orange carotenoid protein, N-terminal domain"/>
    <property type="match status" value="1"/>
</dbReference>
<accession>A0A856MHK7</accession>
<comment type="similarity">
    <text evidence="1">Belongs to the orange carotenoid-binding protein family.</text>
</comment>
<evidence type="ECO:0000313" key="3">
    <source>
        <dbReference type="EMBL" id="QDL10148.1"/>
    </source>
</evidence>
<sequence>MTQYTQSPPAEYAELFRNLSIDNQLAVLWYVYIKIGGSTRPGDPEGTAPDTSDELFNKVKGKSHEEQLQIMRDLLTPSSTDIRREYDSLSNNTKLAFWYRLAQGMENSTIVPVPSDYQLSAQAKELLSRLEPIDFELQYVFLRDALLAGY</sequence>
<keyword evidence="1" id="KW-0605">Phycobilisome</keyword>
<dbReference type="KEGG" id="bsen:DP114_21640"/>
<dbReference type="Proteomes" id="UP000503129">
    <property type="component" value="Chromosome"/>
</dbReference>
<name>A0A856MHK7_9CYAN</name>
<reference evidence="3 4" key="1">
    <citation type="submission" date="2018-06" db="EMBL/GenBank/DDBJ databases">
        <title>Comparative genomics of Brasilonema spp. strains.</title>
        <authorList>
            <person name="Alvarenga D.O."/>
            <person name="Fiore M.F."/>
            <person name="Varani A.M."/>
        </authorList>
    </citation>
    <scope>NUCLEOTIDE SEQUENCE [LARGE SCALE GENOMIC DNA]</scope>
    <source>
        <strain evidence="3 4">CENA114</strain>
    </source>
</reference>
<keyword evidence="4" id="KW-1185">Reference proteome</keyword>
<proteinExistence type="inferred from homology"/>
<evidence type="ECO:0000259" key="2">
    <source>
        <dbReference type="PROSITE" id="PS51773"/>
    </source>
</evidence>
<dbReference type="PROSITE" id="PS51773">
    <property type="entry name" value="OCP_N"/>
    <property type="match status" value="1"/>
</dbReference>
<dbReference type="AlphaFoldDB" id="A0A856MHK7"/>
<evidence type="ECO:0000256" key="1">
    <source>
        <dbReference type="PROSITE-ProRule" id="PRU01109"/>
    </source>
</evidence>
<feature type="domain" description="OCP N-terminal" evidence="2">
    <location>
        <begin position="6"/>
        <end position="150"/>
    </location>
</feature>
<evidence type="ECO:0000313" key="4">
    <source>
        <dbReference type="Proteomes" id="UP000503129"/>
    </source>
</evidence>
<dbReference type="Gene3D" id="1.10.2090.10">
    <property type="entry name" value="Orange carotenoid-binding protein, N-terminal domain"/>
    <property type="match status" value="1"/>
</dbReference>
<keyword evidence="1" id="KW-0042">Antenna complex</keyword>
<organism evidence="3 4">
    <name type="scientific">Brasilonema sennae CENA114</name>
    <dbReference type="NCBI Taxonomy" id="415709"/>
    <lineage>
        <taxon>Bacteria</taxon>
        <taxon>Bacillati</taxon>
        <taxon>Cyanobacteriota</taxon>
        <taxon>Cyanophyceae</taxon>
        <taxon>Nostocales</taxon>
        <taxon>Scytonemataceae</taxon>
        <taxon>Brasilonema</taxon>
        <taxon>Bromeliae group (in: Brasilonema)</taxon>
    </lineage>
</organism>
<dbReference type="GO" id="GO:0031404">
    <property type="term" value="F:chloride ion binding"/>
    <property type="evidence" value="ECO:0007669"/>
    <property type="project" value="InterPro"/>
</dbReference>
<dbReference type="InterPro" id="IPR015233">
    <property type="entry name" value="Orange_carotenoid-bd_N"/>
</dbReference>
<keyword evidence="1" id="KW-0472">Membrane</keyword>
<keyword evidence="1" id="KW-0157">Chromophore</keyword>
<dbReference type="GO" id="GO:0030089">
    <property type="term" value="C:phycobilisome"/>
    <property type="evidence" value="ECO:0007669"/>
    <property type="project" value="UniProtKB-UniRule"/>
</dbReference>
<dbReference type="GO" id="GO:0016037">
    <property type="term" value="P:light absorption"/>
    <property type="evidence" value="ECO:0007669"/>
    <property type="project" value="UniProtKB-UniRule"/>
</dbReference>
<keyword evidence="1" id="KW-0793">Thylakoid</keyword>
<dbReference type="InterPro" id="IPR036917">
    <property type="entry name" value="Orange_carotenoid-bd_N_sf"/>
</dbReference>
<gene>
    <name evidence="3" type="ORF">DP114_21640</name>
</gene>
<dbReference type="EMBL" id="CP030118">
    <property type="protein sequence ID" value="QDL10148.1"/>
    <property type="molecule type" value="Genomic_DNA"/>
</dbReference>
<dbReference type="Pfam" id="PF09150">
    <property type="entry name" value="Carot_N"/>
    <property type="match status" value="1"/>
</dbReference>
<protein>
    <submittedName>
        <fullName evidence="3">Orange carotenoid protein</fullName>
    </submittedName>
</protein>
<dbReference type="RefSeq" id="WP_169264335.1">
    <property type="nucleotide sequence ID" value="NZ_CAWOXK010000001.1"/>
</dbReference>